<proteinExistence type="predicted"/>
<gene>
    <name evidence="2" type="ORF">ANN_19872</name>
</gene>
<dbReference type="Proteomes" id="UP001148838">
    <property type="component" value="Unassembled WGS sequence"/>
</dbReference>
<protein>
    <submittedName>
        <fullName evidence="2">Uncharacterized protein</fullName>
    </submittedName>
</protein>
<evidence type="ECO:0000256" key="1">
    <source>
        <dbReference type="SAM" id="MobiDB-lite"/>
    </source>
</evidence>
<reference evidence="2 3" key="1">
    <citation type="journal article" date="2022" name="Allergy">
        <title>Genome assembly and annotation of Periplaneta americana reveal a comprehensive cockroach allergen profile.</title>
        <authorList>
            <person name="Wang L."/>
            <person name="Xiong Q."/>
            <person name="Saelim N."/>
            <person name="Wang L."/>
            <person name="Nong W."/>
            <person name="Wan A.T."/>
            <person name="Shi M."/>
            <person name="Liu X."/>
            <person name="Cao Q."/>
            <person name="Hui J.H.L."/>
            <person name="Sookrung N."/>
            <person name="Leung T.F."/>
            <person name="Tungtrongchitr A."/>
            <person name="Tsui S.K.W."/>
        </authorList>
    </citation>
    <scope>NUCLEOTIDE SEQUENCE [LARGE SCALE GENOMIC DNA]</scope>
    <source>
        <strain evidence="2">PWHHKU_190912</strain>
    </source>
</reference>
<feature type="compositionally biased region" description="Acidic residues" evidence="1">
    <location>
        <begin position="73"/>
        <end position="88"/>
    </location>
</feature>
<accession>A0ABQ8SBA2</accession>
<feature type="compositionally biased region" description="Acidic residues" evidence="1">
    <location>
        <begin position="112"/>
        <end position="123"/>
    </location>
</feature>
<comment type="caution">
    <text evidence="2">The sequence shown here is derived from an EMBL/GenBank/DDBJ whole genome shotgun (WGS) entry which is preliminary data.</text>
</comment>
<evidence type="ECO:0000313" key="2">
    <source>
        <dbReference type="EMBL" id="KAJ4431275.1"/>
    </source>
</evidence>
<organism evidence="2 3">
    <name type="scientific">Periplaneta americana</name>
    <name type="common">American cockroach</name>
    <name type="synonym">Blatta americana</name>
    <dbReference type="NCBI Taxonomy" id="6978"/>
    <lineage>
        <taxon>Eukaryota</taxon>
        <taxon>Metazoa</taxon>
        <taxon>Ecdysozoa</taxon>
        <taxon>Arthropoda</taxon>
        <taxon>Hexapoda</taxon>
        <taxon>Insecta</taxon>
        <taxon>Pterygota</taxon>
        <taxon>Neoptera</taxon>
        <taxon>Polyneoptera</taxon>
        <taxon>Dictyoptera</taxon>
        <taxon>Blattodea</taxon>
        <taxon>Blattoidea</taxon>
        <taxon>Blattidae</taxon>
        <taxon>Blattinae</taxon>
        <taxon>Periplaneta</taxon>
    </lineage>
</organism>
<feature type="region of interest" description="Disordered" evidence="1">
    <location>
        <begin position="1"/>
        <end position="25"/>
    </location>
</feature>
<feature type="compositionally biased region" description="Basic and acidic residues" evidence="1">
    <location>
        <begin position="16"/>
        <end position="25"/>
    </location>
</feature>
<evidence type="ECO:0000313" key="3">
    <source>
        <dbReference type="Proteomes" id="UP001148838"/>
    </source>
</evidence>
<sequence length="254" mass="28548">MGESRNAHSVLVGTPEGERPLGRPRHKWEDNIKMDLKEVGYDFRDWINLAQDRDGWRTYVRAAMNLQHNVADNDGENSDNVYGDDDFGSNDNAGNSDYGDNGGDDMTKEDKDDGDDNADDDDYGYNYDYGDSRSDELEMIDNSDGEDHDNNDEIIIETMMIMEPMGALPERLDLHICNSNDDYGYDDEFGGNDNADNGDYEDNGVDLAVDDDYAKIIDYTTDIITSEKLQHRIVDAVQQMKNCSSAFAGLCGQH</sequence>
<feature type="compositionally biased region" description="Acidic residues" evidence="1">
    <location>
        <begin position="137"/>
        <end position="150"/>
    </location>
</feature>
<feature type="region of interest" description="Disordered" evidence="1">
    <location>
        <begin position="70"/>
        <end position="150"/>
    </location>
</feature>
<name>A0ABQ8SBA2_PERAM</name>
<keyword evidence="3" id="KW-1185">Reference proteome</keyword>
<dbReference type="EMBL" id="JAJSOF020000031">
    <property type="protein sequence ID" value="KAJ4431275.1"/>
    <property type="molecule type" value="Genomic_DNA"/>
</dbReference>
<feature type="compositionally biased region" description="Low complexity" evidence="1">
    <location>
        <begin position="89"/>
        <end position="99"/>
    </location>
</feature>